<dbReference type="Proteomes" id="UP000789901">
    <property type="component" value="Unassembled WGS sequence"/>
</dbReference>
<accession>A0ABN7VUG1</accession>
<gene>
    <name evidence="1" type="ORF">GMARGA_LOCUS22830</name>
</gene>
<organism evidence="1 2">
    <name type="scientific">Gigaspora margarita</name>
    <dbReference type="NCBI Taxonomy" id="4874"/>
    <lineage>
        <taxon>Eukaryota</taxon>
        <taxon>Fungi</taxon>
        <taxon>Fungi incertae sedis</taxon>
        <taxon>Mucoromycota</taxon>
        <taxon>Glomeromycotina</taxon>
        <taxon>Glomeromycetes</taxon>
        <taxon>Diversisporales</taxon>
        <taxon>Gigasporaceae</taxon>
        <taxon>Gigaspora</taxon>
    </lineage>
</organism>
<reference evidence="1 2" key="1">
    <citation type="submission" date="2021-06" db="EMBL/GenBank/DDBJ databases">
        <authorList>
            <person name="Kallberg Y."/>
            <person name="Tangrot J."/>
            <person name="Rosling A."/>
        </authorList>
    </citation>
    <scope>NUCLEOTIDE SEQUENCE [LARGE SCALE GENOMIC DNA]</scope>
    <source>
        <strain evidence="1 2">120-4 pot B 10/14</strain>
    </source>
</reference>
<protein>
    <submittedName>
        <fullName evidence="1">37611_t:CDS:1</fullName>
    </submittedName>
</protein>
<keyword evidence="2" id="KW-1185">Reference proteome</keyword>
<proteinExistence type="predicted"/>
<dbReference type="EMBL" id="CAJVQB010022452">
    <property type="protein sequence ID" value="CAG8799638.1"/>
    <property type="molecule type" value="Genomic_DNA"/>
</dbReference>
<feature type="non-terminal residue" evidence="1">
    <location>
        <position position="149"/>
    </location>
</feature>
<evidence type="ECO:0000313" key="2">
    <source>
        <dbReference type="Proteomes" id="UP000789901"/>
    </source>
</evidence>
<sequence>MQKIMQLGSLLETQHKEKMIRQIFNFEPVLQIAQSLALEEKIFQANEVVKSFSSLEVKDIHHLFAVKSSDLIFKDNITLKPSKLFEDLRNARKTIVNTYLSEAVDHAYDLRTYNIKNKLVIYLKYYIRLQNIESNLTLWSLFDYISVKR</sequence>
<evidence type="ECO:0000313" key="1">
    <source>
        <dbReference type="EMBL" id="CAG8799638.1"/>
    </source>
</evidence>
<name>A0ABN7VUG1_GIGMA</name>
<comment type="caution">
    <text evidence="1">The sequence shown here is derived from an EMBL/GenBank/DDBJ whole genome shotgun (WGS) entry which is preliminary data.</text>
</comment>